<reference evidence="3" key="2">
    <citation type="submission" date="2004-05" db="EMBL/GenBank/DDBJ databases">
        <authorList>
            <person name="Volff J.-N."/>
            <person name="Lehrach H."/>
            <person name="Reinhardt R."/>
            <person name="Chourrout D."/>
        </authorList>
    </citation>
    <scope>NUCLEOTIDE SEQUENCE</scope>
</reference>
<dbReference type="AlphaFoldDB" id="Q6GV69"/>
<gene>
    <name evidence="3" type="primary">env</name>
</gene>
<accession>Q6GV69</accession>
<sequence>MHFALLLLSRCLLATTNNASIPLENGVLMYRNGENAFFTENESRQNLTFSFPAPNIENKLVTTCSRSNTNITEMTREYANLLIEDWLDIRIDHPFYERNYTVHGDKIILHQNAKIARILLIRIQQPNYKNLEWSGAAQSTFHFTRCERNRNKHVILVQAETNFNKILFRVPSSSQLLGIIWKLKSHSYTPEVTTSEKSKIIQFETDLGRVSKIEIYFTGETQEIEHGVYASISCLSLEIEEILVVKEEKPSEFAKFVQQDENLYSKDEETNVANPSIMGSFSSYGTTLFLEETQEKALMAANTIWKEVYGNREFKMKSSNSTVHDYIQTVLQHKNTRHKIEMPNDFCDNDNGLQLQILIETSLPIIDVGIRIDNSEPLEENKDLAIKQLIDIYDIIPYVIGLRATDIQSLLRGEIPSDTYRVKCQNSLSDYIEFFCDVKNEIFSNGAERFFFMVDIDLSEWRCNKLKRFLSQKGTTTFDVKYIKRPLGRKRRQVAIPLVISGITSYVTHVIDKHELNEQKEQLEKQIQFSNVETAKLADLTNKDLSNLEINFDNLKRESEKQVNKICQEVGQVTDRVFVNQIKTEIESYKSTILKFLVETNSRARHSSFMTSAIHICRSINRNLDEAACYSYMNLQRMEVTGLTPSIDTYGRTTIKVKVTYSIANLRSIGPITRTLAIGVPIGRKGKTYFYEFTKIPRKITAISNEPIVV</sequence>
<reference evidence="3" key="1">
    <citation type="journal article" date="2004" name="Mol. Biol. Evol.">
        <title>Retroelement dynamics and a novel type of chordate retrovirus-like element in the miniature genome of the tunicate Oikopleura dioica.</title>
        <authorList>
            <person name="Volff J.N."/>
            <person name="Lehrach H."/>
            <person name="Reinhardt R."/>
            <person name="Chourrout D."/>
        </authorList>
    </citation>
    <scope>NUCLEOTIDE SEQUENCE</scope>
</reference>
<feature type="signal peptide" evidence="2">
    <location>
        <begin position="1"/>
        <end position="19"/>
    </location>
</feature>
<evidence type="ECO:0000313" key="3">
    <source>
        <dbReference type="EMBL" id="AAT48689.1"/>
    </source>
</evidence>
<feature type="chain" id="PRO_5004275101" evidence="2">
    <location>
        <begin position="20"/>
        <end position="710"/>
    </location>
</feature>
<keyword evidence="1" id="KW-0175">Coiled coil</keyword>
<name>Q6GV69_OIKDI</name>
<keyword evidence="2" id="KW-0732">Signal</keyword>
<keyword evidence="3" id="KW-0946">Virion</keyword>
<proteinExistence type="predicted"/>
<evidence type="ECO:0000256" key="2">
    <source>
        <dbReference type="SAM" id="SignalP"/>
    </source>
</evidence>
<feature type="coiled-coil region" evidence="1">
    <location>
        <begin position="506"/>
        <end position="565"/>
    </location>
</feature>
<organism evidence="3">
    <name type="scientific">Oikopleura dioica</name>
    <name type="common">Tunicate</name>
    <dbReference type="NCBI Taxonomy" id="34765"/>
    <lineage>
        <taxon>Eukaryota</taxon>
        <taxon>Metazoa</taxon>
        <taxon>Chordata</taxon>
        <taxon>Tunicata</taxon>
        <taxon>Appendicularia</taxon>
        <taxon>Copelata</taxon>
        <taxon>Oikopleuridae</taxon>
        <taxon>Oikopleura</taxon>
    </lineage>
</organism>
<feature type="non-terminal residue" evidence="3">
    <location>
        <position position="710"/>
    </location>
</feature>
<keyword evidence="3" id="KW-0261">Viral envelope protein</keyword>
<protein>
    <submittedName>
        <fullName evidence="3">Envelope protein</fullName>
    </submittedName>
</protein>
<dbReference type="EMBL" id="AY634229">
    <property type="protein sequence ID" value="AAT48689.1"/>
    <property type="molecule type" value="Genomic_DNA"/>
</dbReference>
<evidence type="ECO:0000256" key="1">
    <source>
        <dbReference type="SAM" id="Coils"/>
    </source>
</evidence>